<dbReference type="EMBL" id="OY660886">
    <property type="protein sequence ID" value="CAJ1086728.1"/>
    <property type="molecule type" value="Genomic_DNA"/>
</dbReference>
<feature type="region of interest" description="Disordered" evidence="1">
    <location>
        <begin position="1"/>
        <end position="176"/>
    </location>
</feature>
<sequence>MSHPSDDKNPARRPVTRSQQAQKSSQALKHADPTEESDTMSLDADLETGHGPPDFDMDEERKRSESSGESESSEEEHMETAENQPMSDVEMIRLSEDAAPSQSDSDVQKTNDEQEEPEPEERTNSSLSSKVCQNKTSKCTRSESERSSTACKSTRKPKPPMRFTYEKPGHPSSEPVTIMHHGMVIQLKLHSPNRDHKPRKKVKSIQTIRRRGEQESPFQV</sequence>
<dbReference type="Proteomes" id="UP001178508">
    <property type="component" value="Chromosome 23"/>
</dbReference>
<gene>
    <name evidence="2" type="ORF">XNOV1_A004410</name>
</gene>
<feature type="compositionally biased region" description="Polar residues" evidence="1">
    <location>
        <begin position="124"/>
        <end position="139"/>
    </location>
</feature>
<proteinExistence type="predicted"/>
<evidence type="ECO:0000313" key="3">
    <source>
        <dbReference type="Proteomes" id="UP001178508"/>
    </source>
</evidence>
<reference evidence="2" key="1">
    <citation type="submission" date="2023-08" db="EMBL/GenBank/DDBJ databases">
        <authorList>
            <person name="Alioto T."/>
            <person name="Alioto T."/>
            <person name="Gomez Garrido J."/>
        </authorList>
    </citation>
    <scope>NUCLEOTIDE SEQUENCE</scope>
</reference>
<feature type="compositionally biased region" description="Low complexity" evidence="1">
    <location>
        <begin position="18"/>
        <end position="27"/>
    </location>
</feature>
<protein>
    <submittedName>
        <fullName evidence="2">Uncharacterized protein LOC115570093</fullName>
    </submittedName>
</protein>
<dbReference type="AlphaFoldDB" id="A0AAV1HLL9"/>
<accession>A0AAV1HLL9</accession>
<evidence type="ECO:0000256" key="1">
    <source>
        <dbReference type="SAM" id="MobiDB-lite"/>
    </source>
</evidence>
<feature type="region of interest" description="Disordered" evidence="1">
    <location>
        <begin position="190"/>
        <end position="220"/>
    </location>
</feature>
<feature type="compositionally biased region" description="Basic and acidic residues" evidence="1">
    <location>
        <begin position="1"/>
        <end position="10"/>
    </location>
</feature>
<keyword evidence="3" id="KW-1185">Reference proteome</keyword>
<evidence type="ECO:0000313" key="2">
    <source>
        <dbReference type="EMBL" id="CAJ1086728.1"/>
    </source>
</evidence>
<organism evidence="2 3">
    <name type="scientific">Xyrichtys novacula</name>
    <name type="common">Pearly razorfish</name>
    <name type="synonym">Hemipteronotus novacula</name>
    <dbReference type="NCBI Taxonomy" id="13765"/>
    <lineage>
        <taxon>Eukaryota</taxon>
        <taxon>Metazoa</taxon>
        <taxon>Chordata</taxon>
        <taxon>Craniata</taxon>
        <taxon>Vertebrata</taxon>
        <taxon>Euteleostomi</taxon>
        <taxon>Actinopterygii</taxon>
        <taxon>Neopterygii</taxon>
        <taxon>Teleostei</taxon>
        <taxon>Neoteleostei</taxon>
        <taxon>Acanthomorphata</taxon>
        <taxon>Eupercaria</taxon>
        <taxon>Labriformes</taxon>
        <taxon>Labridae</taxon>
        <taxon>Xyrichtys</taxon>
    </lineage>
</organism>
<name>A0AAV1HLL9_XYRNO</name>